<dbReference type="SUPFAM" id="SSF53850">
    <property type="entry name" value="Periplasmic binding protein-like II"/>
    <property type="match status" value="1"/>
</dbReference>
<name>A0ABT7L8B8_9BACI</name>
<dbReference type="Proteomes" id="UP001235343">
    <property type="component" value="Unassembled WGS sequence"/>
</dbReference>
<dbReference type="PANTHER" id="PTHR30419">
    <property type="entry name" value="HTH-TYPE TRANSCRIPTIONAL REGULATOR YBHD"/>
    <property type="match status" value="1"/>
</dbReference>
<dbReference type="Pfam" id="PF03466">
    <property type="entry name" value="LysR_substrate"/>
    <property type="match status" value="1"/>
</dbReference>
<dbReference type="InterPro" id="IPR050950">
    <property type="entry name" value="HTH-type_LysR_regulators"/>
</dbReference>
<sequence>MKVKMDNYQQSHTQFLSIEYSTLSDIQHLLRCIPPFKESNPNIKLELNKVLLKNISDFLYKGIYDVAVAIDSEFEGKEAIQTNTLYTGRYCAVVSKQHPLFHHTSIKKEELYPYPLVMLNSNAIGKSYSMMIQHAVEDGYQPNIMRTVDDVETELFYIITEDLIGFFPDNYQLSYPKEEVRLIPLEDSHHTFKIEIGYLKENKNPALGAFLEEIRHWFSK</sequence>
<feature type="domain" description="LysR substrate-binding" evidence="1">
    <location>
        <begin position="23"/>
        <end position="218"/>
    </location>
</feature>
<organism evidence="2 3">
    <name type="scientific">Aquibacillus rhizosphaerae</name>
    <dbReference type="NCBI Taxonomy" id="3051431"/>
    <lineage>
        <taxon>Bacteria</taxon>
        <taxon>Bacillati</taxon>
        <taxon>Bacillota</taxon>
        <taxon>Bacilli</taxon>
        <taxon>Bacillales</taxon>
        <taxon>Bacillaceae</taxon>
        <taxon>Aquibacillus</taxon>
    </lineage>
</organism>
<comment type="caution">
    <text evidence="2">The sequence shown here is derived from an EMBL/GenBank/DDBJ whole genome shotgun (WGS) entry which is preliminary data.</text>
</comment>
<dbReference type="EMBL" id="JASTZU010000054">
    <property type="protein sequence ID" value="MDL4842109.1"/>
    <property type="molecule type" value="Genomic_DNA"/>
</dbReference>
<reference evidence="2 3" key="1">
    <citation type="submission" date="2023-06" db="EMBL/GenBank/DDBJ databases">
        <title>Aquibacillus rhizosphaerae LR5S19.</title>
        <authorList>
            <person name="Sun J.-Q."/>
        </authorList>
    </citation>
    <scope>NUCLEOTIDE SEQUENCE [LARGE SCALE GENOMIC DNA]</scope>
    <source>
        <strain evidence="2 3">LR5S19</strain>
    </source>
</reference>
<dbReference type="RefSeq" id="WP_285933395.1">
    <property type="nucleotide sequence ID" value="NZ_JASTZU010000054.1"/>
</dbReference>
<keyword evidence="3" id="KW-1185">Reference proteome</keyword>
<dbReference type="InterPro" id="IPR005119">
    <property type="entry name" value="LysR_subst-bd"/>
</dbReference>
<proteinExistence type="predicted"/>
<evidence type="ECO:0000313" key="2">
    <source>
        <dbReference type="EMBL" id="MDL4842109.1"/>
    </source>
</evidence>
<dbReference type="CDD" id="cd05466">
    <property type="entry name" value="PBP2_LTTR_substrate"/>
    <property type="match status" value="1"/>
</dbReference>
<protein>
    <submittedName>
        <fullName evidence="2">LysR family transcriptional regulator substrate-binding protein</fullName>
    </submittedName>
</protein>
<dbReference type="Gene3D" id="3.40.190.290">
    <property type="match status" value="1"/>
</dbReference>
<evidence type="ECO:0000259" key="1">
    <source>
        <dbReference type="Pfam" id="PF03466"/>
    </source>
</evidence>
<evidence type="ECO:0000313" key="3">
    <source>
        <dbReference type="Proteomes" id="UP001235343"/>
    </source>
</evidence>
<accession>A0ABT7L8B8</accession>
<dbReference type="PANTHER" id="PTHR30419:SF30">
    <property type="entry name" value="LYSR FAMILY TRANSCRIPTIONAL REGULATOR"/>
    <property type="match status" value="1"/>
</dbReference>
<gene>
    <name evidence="2" type="ORF">QQS35_16845</name>
</gene>